<dbReference type="Gene3D" id="3.10.50.40">
    <property type="match status" value="1"/>
</dbReference>
<dbReference type="EMBL" id="NDYC01000019">
    <property type="protein sequence ID" value="OXZ27703.1"/>
    <property type="molecule type" value="Genomic_DNA"/>
</dbReference>
<dbReference type="AlphaFoldDB" id="A0A233V5N2"/>
<keyword evidence="1 5" id="KW-0413">Isomerase</keyword>
<dbReference type="InterPro" id="IPR027304">
    <property type="entry name" value="Trigger_fact/SurA_dom_sf"/>
</dbReference>
<dbReference type="PROSITE" id="PS50198">
    <property type="entry name" value="PPIC_PPIASE_2"/>
    <property type="match status" value="1"/>
</dbReference>
<accession>A0A233V5N2</accession>
<dbReference type="Proteomes" id="UP000215413">
    <property type="component" value="Unassembled WGS sequence"/>
</dbReference>
<dbReference type="InterPro" id="IPR023058">
    <property type="entry name" value="PPIase_PpiC_CS"/>
</dbReference>
<dbReference type="SUPFAM" id="SSF109998">
    <property type="entry name" value="Triger factor/SurA peptide-binding domain-like"/>
    <property type="match status" value="1"/>
</dbReference>
<dbReference type="SUPFAM" id="SSF54534">
    <property type="entry name" value="FKBP-like"/>
    <property type="match status" value="1"/>
</dbReference>
<evidence type="ECO:0000313" key="5">
    <source>
        <dbReference type="EMBL" id="OXZ27703.1"/>
    </source>
</evidence>
<reference evidence="7" key="2">
    <citation type="submission" date="2017-04" db="EMBL/GenBank/DDBJ databases">
        <title>Finegoldia magna isolated from orthopedic joint implant-associated infections.</title>
        <authorList>
            <person name="Bjorklund S."/>
            <person name="Bruggemann H."/>
            <person name="Jensen A."/>
            <person name="Hellmark B."/>
            <person name="Soderquist B."/>
        </authorList>
    </citation>
    <scope>NUCLEOTIDE SEQUENCE [LARGE SCALE GENOMIC DNA]</scope>
    <source>
        <strain evidence="7">CCUG 54800</strain>
    </source>
</reference>
<dbReference type="GO" id="GO:0003755">
    <property type="term" value="F:peptidyl-prolyl cis-trans isomerase activity"/>
    <property type="evidence" value="ECO:0007669"/>
    <property type="project" value="UniProtKB-KW"/>
</dbReference>
<evidence type="ECO:0000313" key="6">
    <source>
        <dbReference type="EMBL" id="PMC60419.1"/>
    </source>
</evidence>
<evidence type="ECO:0000313" key="7">
    <source>
        <dbReference type="Proteomes" id="UP000215413"/>
    </source>
</evidence>
<dbReference type="Gene3D" id="1.10.8.1040">
    <property type="match status" value="1"/>
</dbReference>
<dbReference type="EMBL" id="PNHD01000003">
    <property type="protein sequence ID" value="PMC60419.1"/>
    <property type="molecule type" value="Genomic_DNA"/>
</dbReference>
<comment type="caution">
    <text evidence="5">The sequence shown here is derived from an EMBL/GenBank/DDBJ whole genome shotgun (WGS) entry which is preliminary data.</text>
</comment>
<dbReference type="Proteomes" id="UP000235723">
    <property type="component" value="Unassembled WGS sequence"/>
</dbReference>
<dbReference type="EMBL" id="JAHAIK010000038">
    <property type="protein sequence ID" value="MBS5965756.1"/>
    <property type="molecule type" value="Genomic_DNA"/>
</dbReference>
<keyword evidence="2" id="KW-0175">Coiled coil</keyword>
<name>A0A233V5N2_FINMA</name>
<dbReference type="InterPro" id="IPR000297">
    <property type="entry name" value="PPIase_PpiC"/>
</dbReference>
<evidence type="ECO:0000259" key="3">
    <source>
        <dbReference type="PROSITE" id="PS50198"/>
    </source>
</evidence>
<sequence length="250" mass="28796">MEDNKDKVLAVVNGEEIKQSEVDNFIQALGYRGAQFNNEEGKKRLTDELINRKLLFFDAKKSGLDKDEIYVKEVKKQSEELLKDFAMANIINSVRVSDEDLKEYYENHKDNFKVQPTFTASHILVESEDLANEIKEKIDNDGDFAQLAKEYSTCPSKEQGGDLGTFQQGQMVKEFENALIENEIGDIVGPVKTQFGYHIINIKDKTEGKVKSFEEAKNEVKQTLLQLRQQQAYIDATDKLQKEYKIEKFY</sequence>
<organism evidence="5 7">
    <name type="scientific">Finegoldia magna</name>
    <name type="common">Peptostreptococcus magnus</name>
    <dbReference type="NCBI Taxonomy" id="1260"/>
    <lineage>
        <taxon>Bacteria</taxon>
        <taxon>Bacillati</taxon>
        <taxon>Bacillota</taxon>
        <taxon>Tissierellia</taxon>
        <taxon>Tissierellales</taxon>
        <taxon>Peptoniphilaceae</taxon>
        <taxon>Finegoldia</taxon>
    </lineage>
</organism>
<dbReference type="PANTHER" id="PTHR47245:SF2">
    <property type="entry name" value="PEPTIDYL-PROLYL CIS-TRANS ISOMERASE HP_0175-RELATED"/>
    <property type="match status" value="1"/>
</dbReference>
<dbReference type="Pfam" id="PF13616">
    <property type="entry name" value="Rotamase_3"/>
    <property type="match status" value="1"/>
</dbReference>
<feature type="domain" description="PpiC" evidence="3">
    <location>
        <begin position="115"/>
        <end position="204"/>
    </location>
</feature>
<gene>
    <name evidence="5" type="ORF">B9N49_05070</name>
    <name evidence="6" type="ORF">CJ208_03155</name>
    <name evidence="4" type="ORF">KIA07_08880</name>
</gene>
<feature type="coiled-coil region" evidence="2">
    <location>
        <begin position="203"/>
        <end position="230"/>
    </location>
</feature>
<evidence type="ECO:0000256" key="2">
    <source>
        <dbReference type="SAM" id="Coils"/>
    </source>
</evidence>
<dbReference type="RefSeq" id="WP_094205810.1">
    <property type="nucleotide sequence ID" value="NZ_CAUPKI010000001.1"/>
</dbReference>
<dbReference type="EC" id="5.2.1.8" evidence="4"/>
<dbReference type="PANTHER" id="PTHR47245">
    <property type="entry name" value="PEPTIDYLPROLYL ISOMERASE"/>
    <property type="match status" value="1"/>
</dbReference>
<reference evidence="4" key="4">
    <citation type="submission" date="2021-02" db="EMBL/GenBank/DDBJ databases">
        <title>Infant gut strain persistence is associated with maternal origin, phylogeny, and functional potential including surface adhesion and iron acquisition.</title>
        <authorList>
            <person name="Lou Y.C."/>
        </authorList>
    </citation>
    <scope>NUCLEOTIDE SEQUENCE</scope>
    <source>
        <strain evidence="4">L3_058_000G1_dasL3_058_000G1_concoct_72</strain>
    </source>
</reference>
<evidence type="ECO:0000313" key="8">
    <source>
        <dbReference type="Proteomes" id="UP000235723"/>
    </source>
</evidence>
<dbReference type="InterPro" id="IPR050245">
    <property type="entry name" value="PrsA_foldase"/>
</dbReference>
<dbReference type="InterPro" id="IPR046357">
    <property type="entry name" value="PPIase_dom_sf"/>
</dbReference>
<evidence type="ECO:0000313" key="4">
    <source>
        <dbReference type="EMBL" id="MBS5965756.1"/>
    </source>
</evidence>
<protein>
    <submittedName>
        <fullName evidence="5">Peptidylprolyl isomerase</fullName>
        <ecNumber evidence="4">5.2.1.8</ecNumber>
    </submittedName>
</protein>
<proteinExistence type="predicted"/>
<keyword evidence="1" id="KW-0697">Rotamase</keyword>
<evidence type="ECO:0000256" key="1">
    <source>
        <dbReference type="PROSITE-ProRule" id="PRU00278"/>
    </source>
</evidence>
<dbReference type="Proteomes" id="UP000730862">
    <property type="component" value="Unassembled WGS sequence"/>
</dbReference>
<reference evidence="5" key="1">
    <citation type="journal article" date="2017" name="J. Clin. Microbiol.">
        <title>Finegoldia magna Isolated from Orthopedic Joint Implant-Associated Infections.</title>
        <authorList>
            <person name="Soderquist B."/>
            <person name="Bjorklund S."/>
            <person name="Hellmark B."/>
            <person name="Jensen A."/>
            <person name="Bruggemann H."/>
        </authorList>
    </citation>
    <scope>NUCLEOTIDE SEQUENCE</scope>
    <source>
        <strain evidence="5">CCUG 54800</strain>
    </source>
</reference>
<reference evidence="6 8" key="3">
    <citation type="submission" date="2017-09" db="EMBL/GenBank/DDBJ databases">
        <title>Bacterial strain isolated from the female urinary microbiota.</title>
        <authorList>
            <person name="Thomas-White K."/>
            <person name="Kumar N."/>
            <person name="Forster S."/>
            <person name="Putonti C."/>
            <person name="Lawley T."/>
            <person name="Wolfe A.J."/>
        </authorList>
    </citation>
    <scope>NUCLEOTIDE SEQUENCE [LARGE SCALE GENOMIC DNA]</scope>
    <source>
        <strain evidence="6 8">UMB0115</strain>
    </source>
</reference>
<dbReference type="PROSITE" id="PS01096">
    <property type="entry name" value="PPIC_PPIASE_1"/>
    <property type="match status" value="1"/>
</dbReference>